<comment type="similarity">
    <text evidence="2 4">Belongs to the trehalose phosphatase family.</text>
</comment>
<gene>
    <name evidence="5" type="primary">otsB</name>
    <name evidence="5" type="ORF">GT347_17125</name>
</gene>
<dbReference type="InterPro" id="IPR003337">
    <property type="entry name" value="Trehalose_PPase"/>
</dbReference>
<dbReference type="Gene3D" id="3.40.50.1000">
    <property type="entry name" value="HAD superfamily/HAD-like"/>
    <property type="match status" value="1"/>
</dbReference>
<dbReference type="SUPFAM" id="SSF56784">
    <property type="entry name" value="HAD-like"/>
    <property type="match status" value="1"/>
</dbReference>
<dbReference type="NCBIfam" id="TIGR00685">
    <property type="entry name" value="T6PP"/>
    <property type="match status" value="1"/>
</dbReference>
<dbReference type="Gene3D" id="3.30.70.1020">
    <property type="entry name" value="Trehalose-6-phosphate phosphatase related protein, domain 2"/>
    <property type="match status" value="1"/>
</dbReference>
<dbReference type="InterPro" id="IPR023214">
    <property type="entry name" value="HAD_sf"/>
</dbReference>
<evidence type="ECO:0000313" key="5">
    <source>
        <dbReference type="EMBL" id="QHI99542.1"/>
    </source>
</evidence>
<evidence type="ECO:0000256" key="2">
    <source>
        <dbReference type="ARBA" id="ARBA00008770"/>
    </source>
</evidence>
<dbReference type="RefSeq" id="WP_160553354.1">
    <property type="nucleotide sequence ID" value="NZ_CP047650.1"/>
</dbReference>
<dbReference type="PANTHER" id="PTHR43768">
    <property type="entry name" value="TREHALOSE 6-PHOSPHATE PHOSPHATASE"/>
    <property type="match status" value="1"/>
</dbReference>
<dbReference type="Proteomes" id="UP000464787">
    <property type="component" value="Chromosome"/>
</dbReference>
<name>A0A857J962_9BURK</name>
<proteinExistence type="inferred from homology"/>
<dbReference type="AlphaFoldDB" id="A0A857J962"/>
<keyword evidence="3 4" id="KW-0378">Hydrolase</keyword>
<dbReference type="EC" id="3.1.3.12" evidence="4"/>
<evidence type="ECO:0000256" key="1">
    <source>
        <dbReference type="ARBA" id="ARBA00005199"/>
    </source>
</evidence>
<evidence type="ECO:0000313" key="6">
    <source>
        <dbReference type="Proteomes" id="UP000464787"/>
    </source>
</evidence>
<dbReference type="UniPathway" id="UPA00299"/>
<comment type="function">
    <text evidence="4">Removes the phosphate from trehalose 6-phosphate to produce free trehalose.</text>
</comment>
<dbReference type="PANTHER" id="PTHR43768:SF3">
    <property type="entry name" value="TREHALOSE 6-PHOSPHATE PHOSPHATASE"/>
    <property type="match status" value="1"/>
</dbReference>
<dbReference type="NCBIfam" id="TIGR01484">
    <property type="entry name" value="HAD-SF-IIB"/>
    <property type="match status" value="1"/>
</dbReference>
<dbReference type="InterPro" id="IPR006379">
    <property type="entry name" value="HAD-SF_hydro_IIB"/>
</dbReference>
<accession>A0A857J962</accession>
<evidence type="ECO:0000256" key="3">
    <source>
        <dbReference type="ARBA" id="ARBA00022801"/>
    </source>
</evidence>
<organism evidence="5 6">
    <name type="scientific">Xylophilus rhododendri</name>
    <dbReference type="NCBI Taxonomy" id="2697032"/>
    <lineage>
        <taxon>Bacteria</taxon>
        <taxon>Pseudomonadati</taxon>
        <taxon>Pseudomonadota</taxon>
        <taxon>Betaproteobacteria</taxon>
        <taxon>Burkholderiales</taxon>
        <taxon>Xylophilus</taxon>
    </lineage>
</organism>
<comment type="catalytic activity">
    <reaction evidence="4">
        <text>alpha,alpha-trehalose 6-phosphate + H2O = alpha,alpha-trehalose + phosphate</text>
        <dbReference type="Rhea" id="RHEA:23420"/>
        <dbReference type="ChEBI" id="CHEBI:15377"/>
        <dbReference type="ChEBI" id="CHEBI:16551"/>
        <dbReference type="ChEBI" id="CHEBI:43474"/>
        <dbReference type="ChEBI" id="CHEBI:58429"/>
        <dbReference type="EC" id="3.1.3.12"/>
    </reaction>
</comment>
<dbReference type="InterPro" id="IPR044651">
    <property type="entry name" value="OTSB-like"/>
</dbReference>
<dbReference type="KEGG" id="xyk:GT347_17125"/>
<keyword evidence="4" id="KW-0460">Magnesium</keyword>
<dbReference type="GO" id="GO:0004805">
    <property type="term" value="F:trehalose-phosphatase activity"/>
    <property type="evidence" value="ECO:0007669"/>
    <property type="project" value="UniProtKB-EC"/>
</dbReference>
<keyword evidence="4" id="KW-0479">Metal-binding</keyword>
<reference evidence="5 6" key="1">
    <citation type="submission" date="2020-01" db="EMBL/GenBank/DDBJ databases">
        <title>Genome sequencing of strain KACC 21265.</title>
        <authorList>
            <person name="Heo J."/>
            <person name="Kim S.-J."/>
            <person name="Kim J.-S."/>
            <person name="Hong S.-B."/>
            <person name="Kwon S.-W."/>
        </authorList>
    </citation>
    <scope>NUCLEOTIDE SEQUENCE [LARGE SCALE GENOMIC DNA]</scope>
    <source>
        <strain evidence="5 6">KACC 21265</strain>
    </source>
</reference>
<dbReference type="Pfam" id="PF02358">
    <property type="entry name" value="Trehalose_PPase"/>
    <property type="match status" value="1"/>
</dbReference>
<protein>
    <recommendedName>
        <fullName evidence="4">Trehalose 6-phosphate phosphatase</fullName>
        <ecNumber evidence="4">3.1.3.12</ecNumber>
    </recommendedName>
</protein>
<comment type="pathway">
    <text evidence="1 4">Glycan biosynthesis; trehalose biosynthesis.</text>
</comment>
<dbReference type="GO" id="GO:0046872">
    <property type="term" value="F:metal ion binding"/>
    <property type="evidence" value="ECO:0007669"/>
    <property type="project" value="UniProtKB-KW"/>
</dbReference>
<evidence type="ECO:0000256" key="4">
    <source>
        <dbReference type="RuleBase" id="RU361117"/>
    </source>
</evidence>
<comment type="cofactor">
    <cofactor evidence="4">
        <name>Mg(2+)</name>
        <dbReference type="ChEBI" id="CHEBI:18420"/>
    </cofactor>
</comment>
<dbReference type="InterPro" id="IPR036412">
    <property type="entry name" value="HAD-like_sf"/>
</dbReference>
<sequence length="265" mass="27508">MLLLPTVLPDTALFLDFDGTLVDIAATPDAVRVPGGLVSTLDALHRQLGGALAIVTGRPIADIDQFLHPLLLPVAGEHGAQYRMADGSRPSVDQPPLEDAVEAMSELAAQHAGLLVERKPHSVALHYRHAPQLEALCRATMQQIVAGRSGVELLYGKCVVEVKPAGIHKGQAIAYFMTTEPFAGRVPIFAGDDVTDESGIAAAQQLGGRGIKIGEGASLAQHRCLSSAALRGWLASARTTLAPLAASVGRDADEAAAGQPGSEAG</sequence>
<dbReference type="EMBL" id="CP047650">
    <property type="protein sequence ID" value="QHI99542.1"/>
    <property type="molecule type" value="Genomic_DNA"/>
</dbReference>
<dbReference type="CDD" id="cd01627">
    <property type="entry name" value="HAD_TPP"/>
    <property type="match status" value="1"/>
</dbReference>
<keyword evidence="6" id="KW-1185">Reference proteome</keyword>
<dbReference type="GO" id="GO:0005992">
    <property type="term" value="P:trehalose biosynthetic process"/>
    <property type="evidence" value="ECO:0007669"/>
    <property type="project" value="UniProtKB-UniPathway"/>
</dbReference>